<dbReference type="PANTHER" id="PTHR15561">
    <property type="entry name" value="CALCITONIN GENE-RELATED PEPTIDE-RECEPTOR COMPONENT PROTEIN"/>
    <property type="match status" value="1"/>
</dbReference>
<evidence type="ECO:0000313" key="2">
    <source>
        <dbReference type="EMBL" id="KAF9893159.1"/>
    </source>
</evidence>
<comment type="caution">
    <text evidence="2">The sequence shown here is derived from an EMBL/GenBank/DDBJ whole genome shotgun (WGS) entry which is preliminary data.</text>
</comment>
<feature type="region of interest" description="Disordered" evidence="1">
    <location>
        <begin position="296"/>
        <end position="361"/>
    </location>
</feature>
<dbReference type="Proteomes" id="UP001194746">
    <property type="component" value="Unassembled WGS sequence"/>
</dbReference>
<dbReference type="PANTHER" id="PTHR15561:SF0">
    <property type="entry name" value="DNA-DIRECTED RNA POLYMERASE III SUBUNIT RPC9"/>
    <property type="match status" value="1"/>
</dbReference>
<proteinExistence type="predicted"/>
<dbReference type="InterPro" id="IPR054208">
    <property type="entry name" value="DUF6914"/>
</dbReference>
<dbReference type="Pfam" id="PF21858">
    <property type="entry name" value="DUF6914"/>
    <property type="match status" value="1"/>
</dbReference>
<dbReference type="EMBL" id="VCAU01000009">
    <property type="protein sequence ID" value="KAF9893159.1"/>
    <property type="molecule type" value="Genomic_DNA"/>
</dbReference>
<feature type="compositionally biased region" description="Acidic residues" evidence="1">
    <location>
        <begin position="300"/>
        <end position="311"/>
    </location>
</feature>
<reference evidence="2" key="2">
    <citation type="submission" date="2020-02" db="EMBL/GenBank/DDBJ databases">
        <authorList>
            <person name="Gilchrist C.L.M."/>
            <person name="Chooi Y.-H."/>
        </authorList>
    </citation>
    <scope>NUCLEOTIDE SEQUENCE</scope>
    <source>
        <strain evidence="2">MST-FP2251</strain>
    </source>
</reference>
<dbReference type="InterPro" id="IPR038846">
    <property type="entry name" value="RPC9"/>
</dbReference>
<gene>
    <name evidence="2" type="ORF">FE257_012571</name>
</gene>
<accession>A0AAD4GWU9</accession>
<evidence type="ECO:0000256" key="1">
    <source>
        <dbReference type="SAM" id="MobiDB-lite"/>
    </source>
</evidence>
<feature type="compositionally biased region" description="Acidic residues" evidence="1">
    <location>
        <begin position="350"/>
        <end position="361"/>
    </location>
</feature>
<feature type="region of interest" description="Disordered" evidence="1">
    <location>
        <begin position="175"/>
        <end position="196"/>
    </location>
</feature>
<reference evidence="2" key="1">
    <citation type="journal article" date="2019" name="Beilstein J. Org. Chem.">
        <title>Nanangenines: drimane sesquiterpenoids as the dominant metabolite cohort of a novel Australian fungus, Aspergillus nanangensis.</title>
        <authorList>
            <person name="Lacey H.J."/>
            <person name="Gilchrist C.L.M."/>
            <person name="Crombie A."/>
            <person name="Kalaitzis J.A."/>
            <person name="Vuong D."/>
            <person name="Rutledge P.J."/>
            <person name="Turner P."/>
            <person name="Pitt J.I."/>
            <person name="Lacey E."/>
            <person name="Chooi Y.H."/>
            <person name="Piggott A.M."/>
        </authorList>
    </citation>
    <scope>NUCLEOTIDE SEQUENCE</scope>
    <source>
        <strain evidence="2">MST-FP2251</strain>
    </source>
</reference>
<organism evidence="2 3">
    <name type="scientific">Aspergillus nanangensis</name>
    <dbReference type="NCBI Taxonomy" id="2582783"/>
    <lineage>
        <taxon>Eukaryota</taxon>
        <taxon>Fungi</taxon>
        <taxon>Dikarya</taxon>
        <taxon>Ascomycota</taxon>
        <taxon>Pezizomycotina</taxon>
        <taxon>Eurotiomycetes</taxon>
        <taxon>Eurotiomycetidae</taxon>
        <taxon>Eurotiales</taxon>
        <taxon>Aspergillaceae</taxon>
        <taxon>Aspergillus</taxon>
        <taxon>Aspergillus subgen. Circumdati</taxon>
    </lineage>
</organism>
<keyword evidence="3" id="KW-1185">Reference proteome</keyword>
<dbReference type="GO" id="GO:0005666">
    <property type="term" value="C:RNA polymerase III complex"/>
    <property type="evidence" value="ECO:0007669"/>
    <property type="project" value="InterPro"/>
</dbReference>
<name>A0AAD4GWU9_ASPNN</name>
<feature type="region of interest" description="Disordered" evidence="1">
    <location>
        <begin position="222"/>
        <end position="262"/>
    </location>
</feature>
<feature type="compositionally biased region" description="Polar residues" evidence="1">
    <location>
        <begin position="222"/>
        <end position="233"/>
    </location>
</feature>
<feature type="compositionally biased region" description="Low complexity" evidence="1">
    <location>
        <begin position="234"/>
        <end position="244"/>
    </location>
</feature>
<dbReference type="AlphaFoldDB" id="A0AAD4GWU9"/>
<protein>
    <submittedName>
        <fullName evidence="2">Uncharacterized protein</fullName>
    </submittedName>
</protein>
<dbReference type="GO" id="GO:0006384">
    <property type="term" value="P:transcription initiation at RNA polymerase III promoter"/>
    <property type="evidence" value="ECO:0007669"/>
    <property type="project" value="InterPro"/>
</dbReference>
<feature type="compositionally biased region" description="Pro residues" evidence="1">
    <location>
        <begin position="178"/>
        <end position="187"/>
    </location>
</feature>
<evidence type="ECO:0000313" key="3">
    <source>
        <dbReference type="Proteomes" id="UP001194746"/>
    </source>
</evidence>
<sequence>MSLLPNTLYIVLYIRTDPPIPDNFHWALYHHHPTVTQRTKYHITNEGSDGWIASHSHESNILKTFLLVGLVRIADVSVASISTVDQVIRSYDSQVNTMDVTCRTWLLRVLSRLQMSDLGVLRGIDLDILEKEVKAWGNRFAKEACVNVQPRPVGEIIDPQSAVLTNVEVLAYLTANPPRRPPNPPPNSRHWVPSPDLRDHNTVVKEIHNYVSRLSPHLLNYPSATISTPHTSLQQQIQHQQQQQSDPNILPPQPIDNTPTPLDNALRDLVVRLQPYGLTKGEVLTIVNLGVGVTPPAATEEAEEGSDENADPEQQQGLEAERDQDQAGGEEEEEPHVNGVEHQQNGDGMMDVEEEAGETPEEDYGALALLDTVIEEREQRLSDADVAAILAIIRESLLGVS</sequence>